<gene>
    <name evidence="1" type="ORF">I4901_07360</name>
</gene>
<reference evidence="1" key="1">
    <citation type="submission" date="2020-11" db="EMBL/GenBank/DDBJ databases">
        <title>Enhanced detection system for hospital associated transmission using whole genome sequencing surveillance.</title>
        <authorList>
            <person name="Harrison L.H."/>
            <person name="Van Tyne D."/>
            <person name="Marsh J.W."/>
            <person name="Griffith M.P."/>
            <person name="Snyder D.J."/>
            <person name="Cooper V.S."/>
            <person name="Mustapha M."/>
        </authorList>
    </citation>
    <scope>NUCLEOTIDE SEQUENCE</scope>
    <source>
        <strain evidence="1">PR00070</strain>
    </source>
</reference>
<dbReference type="InterPro" id="IPR009493">
    <property type="entry name" value="P2_GpE"/>
</dbReference>
<name>A0A8I0WQY5_9GAMM</name>
<protein>
    <submittedName>
        <fullName evidence="1">GpE family phage tail protein</fullName>
    </submittedName>
</protein>
<evidence type="ECO:0000313" key="1">
    <source>
        <dbReference type="EMBL" id="MBG2914180.1"/>
    </source>
</evidence>
<sequence>MTEVGYARFPSELTTDELAADIAVIFHWSPADTGKMNLSELLSWRYQAAKRCGQQDE</sequence>
<proteinExistence type="predicted"/>
<accession>A0A8I0WQY5</accession>
<comment type="caution">
    <text evidence="1">The sequence shown here is derived from an EMBL/GenBank/DDBJ whole genome shotgun (WGS) entry which is preliminary data.</text>
</comment>
<dbReference type="EMBL" id="JADSJR010000007">
    <property type="protein sequence ID" value="MBG2914180.1"/>
    <property type="molecule type" value="Genomic_DNA"/>
</dbReference>
<evidence type="ECO:0000313" key="2">
    <source>
        <dbReference type="Proteomes" id="UP000612266"/>
    </source>
</evidence>
<dbReference type="AlphaFoldDB" id="A0A8I0WQY5"/>
<dbReference type="Pfam" id="PF06528">
    <property type="entry name" value="Phage_P2_GpE"/>
    <property type="match status" value="1"/>
</dbReference>
<organism evidence="1 2">
    <name type="scientific">Proteus terrae subsp. cibarius</name>
    <dbReference type="NCBI Taxonomy" id="626774"/>
    <lineage>
        <taxon>Bacteria</taxon>
        <taxon>Pseudomonadati</taxon>
        <taxon>Pseudomonadota</taxon>
        <taxon>Gammaproteobacteria</taxon>
        <taxon>Enterobacterales</taxon>
        <taxon>Morganellaceae</taxon>
        <taxon>Proteus</taxon>
    </lineage>
</organism>
<dbReference type="Proteomes" id="UP000612266">
    <property type="component" value="Unassembled WGS sequence"/>
</dbReference>